<keyword evidence="3" id="KW-0720">Serine protease</keyword>
<dbReference type="CDD" id="cd00190">
    <property type="entry name" value="Tryp_SPc"/>
    <property type="match status" value="1"/>
</dbReference>
<keyword evidence="1" id="KW-0645">Protease</keyword>
<keyword evidence="2" id="KW-0378">Hydrolase</keyword>
<dbReference type="PANTHER" id="PTHR24276">
    <property type="entry name" value="POLYSERASE-RELATED"/>
    <property type="match status" value="1"/>
</dbReference>
<dbReference type="AlphaFoldDB" id="U5ETW5"/>
<feature type="chain" id="PRO_5004660090" evidence="6">
    <location>
        <begin position="23"/>
        <end position="245"/>
    </location>
</feature>
<evidence type="ECO:0000256" key="3">
    <source>
        <dbReference type="ARBA" id="ARBA00022825"/>
    </source>
</evidence>
<dbReference type="GO" id="GO:0004252">
    <property type="term" value="F:serine-type endopeptidase activity"/>
    <property type="evidence" value="ECO:0007669"/>
    <property type="project" value="InterPro"/>
</dbReference>
<dbReference type="PRINTS" id="PR00722">
    <property type="entry name" value="CHYMOTRYPSIN"/>
</dbReference>
<dbReference type="SUPFAM" id="SSF50494">
    <property type="entry name" value="Trypsin-like serine proteases"/>
    <property type="match status" value="1"/>
</dbReference>
<dbReference type="PROSITE" id="PS50240">
    <property type="entry name" value="TRYPSIN_DOM"/>
    <property type="match status" value="1"/>
</dbReference>
<evidence type="ECO:0000313" key="8">
    <source>
        <dbReference type="EMBL" id="JAB58140.1"/>
    </source>
</evidence>
<evidence type="ECO:0000256" key="6">
    <source>
        <dbReference type="SAM" id="SignalP"/>
    </source>
</evidence>
<reference evidence="8" key="1">
    <citation type="journal article" date="2014" name="Insect Biochem. Mol. Biol.">
        <title>An insight into the sialome of the frog biting fly, Corethrella appendiculata.</title>
        <authorList>
            <person name="Ribeiro J.M.C."/>
            <person name="Chagas A.C."/>
            <person name="Pham V.M."/>
            <person name="Lounibos L.P."/>
            <person name="Calvo E."/>
        </authorList>
    </citation>
    <scope>NUCLEOTIDE SEQUENCE</scope>
    <source>
        <tissue evidence="8">Salivary glands</tissue>
    </source>
</reference>
<proteinExistence type="evidence at transcript level"/>
<comment type="similarity">
    <text evidence="5">Belongs to the peptidase S1 family. CLIP subfamily.</text>
</comment>
<organism evidence="8">
    <name type="scientific">Corethrella appendiculata</name>
    <dbReference type="NCBI Taxonomy" id="1370023"/>
    <lineage>
        <taxon>Eukaryota</taxon>
        <taxon>Metazoa</taxon>
        <taxon>Ecdysozoa</taxon>
        <taxon>Arthropoda</taxon>
        <taxon>Hexapoda</taxon>
        <taxon>Insecta</taxon>
        <taxon>Pterygota</taxon>
        <taxon>Neoptera</taxon>
        <taxon>Endopterygota</taxon>
        <taxon>Diptera</taxon>
        <taxon>Nematocera</taxon>
        <taxon>Culicoidea</taxon>
        <taxon>Chaoboridae</taxon>
        <taxon>Corethrella</taxon>
    </lineage>
</organism>
<keyword evidence="4" id="KW-1015">Disulfide bond</keyword>
<dbReference type="PANTHER" id="PTHR24276:SF91">
    <property type="entry name" value="AT26814P-RELATED"/>
    <property type="match status" value="1"/>
</dbReference>
<dbReference type="FunFam" id="2.40.10.10:FF:000068">
    <property type="entry name" value="transmembrane protease serine 2"/>
    <property type="match status" value="1"/>
</dbReference>
<dbReference type="InterPro" id="IPR043504">
    <property type="entry name" value="Peptidase_S1_PA_chymotrypsin"/>
</dbReference>
<dbReference type="InterPro" id="IPR009003">
    <property type="entry name" value="Peptidase_S1_PA"/>
</dbReference>
<dbReference type="InterPro" id="IPR001254">
    <property type="entry name" value="Trypsin_dom"/>
</dbReference>
<dbReference type="Pfam" id="PF00089">
    <property type="entry name" value="Trypsin"/>
    <property type="match status" value="1"/>
</dbReference>
<dbReference type="EMBL" id="GANO01001731">
    <property type="protein sequence ID" value="JAB58140.1"/>
    <property type="molecule type" value="mRNA"/>
</dbReference>
<dbReference type="Gene3D" id="2.40.10.10">
    <property type="entry name" value="Trypsin-like serine proteases"/>
    <property type="match status" value="2"/>
</dbReference>
<evidence type="ECO:0000256" key="5">
    <source>
        <dbReference type="ARBA" id="ARBA00024195"/>
    </source>
</evidence>
<evidence type="ECO:0000256" key="2">
    <source>
        <dbReference type="ARBA" id="ARBA00022801"/>
    </source>
</evidence>
<keyword evidence="6" id="KW-0732">Signal</keyword>
<dbReference type="InterPro" id="IPR001314">
    <property type="entry name" value="Peptidase_S1A"/>
</dbReference>
<name>U5ETW5_9DIPT</name>
<dbReference type="SMART" id="SM00020">
    <property type="entry name" value="Tryp_SPc"/>
    <property type="match status" value="1"/>
</dbReference>
<evidence type="ECO:0000256" key="4">
    <source>
        <dbReference type="ARBA" id="ARBA00023157"/>
    </source>
</evidence>
<dbReference type="GO" id="GO:0006508">
    <property type="term" value="P:proteolysis"/>
    <property type="evidence" value="ECO:0007669"/>
    <property type="project" value="UniProtKB-KW"/>
</dbReference>
<evidence type="ECO:0000256" key="1">
    <source>
        <dbReference type="ARBA" id="ARBA00022670"/>
    </source>
</evidence>
<feature type="signal peptide" evidence="6">
    <location>
        <begin position="1"/>
        <end position="22"/>
    </location>
</feature>
<accession>U5ETW5</accession>
<feature type="domain" description="Peptidase S1" evidence="7">
    <location>
        <begin position="23"/>
        <end position="245"/>
    </location>
</feature>
<dbReference type="InterPro" id="IPR050430">
    <property type="entry name" value="Peptidase_S1"/>
</dbReference>
<evidence type="ECO:0000259" key="7">
    <source>
        <dbReference type="PROSITE" id="PS50240"/>
    </source>
</evidence>
<sequence>MKQKYLSIILLILVNYSLKVESIIGGRTARPNFAPYAVSIQSNGAHVCGGAIIDASHIISTAKCLKTVNINSVLVGTQKLSTNNKRITIQSSAITTHLNYNSTHGLNDIGLIKLAEPLTLSATIEKIDYNTAAMASGVVTTFVGWGSVVPNIDIFPNDLQVLYQKSLTNSDCRSIFIDDSSVNVGNICAYIQEGQTTCKRDHGSPLVANGKLIGLLTLNVQCTGRKPDVFVDIAYYSNWITQNLK</sequence>
<protein>
    <submittedName>
        <fullName evidence="8">Putative chymotrypsin 1</fullName>
    </submittedName>
</protein>